<evidence type="ECO:0000256" key="3">
    <source>
        <dbReference type="ARBA" id="ARBA00023034"/>
    </source>
</evidence>
<reference evidence="8" key="1">
    <citation type="submission" date="2021-02" db="EMBL/GenBank/DDBJ databases">
        <authorList>
            <person name="Nowell W R."/>
        </authorList>
    </citation>
    <scope>NUCLEOTIDE SEQUENCE</scope>
</reference>
<evidence type="ECO:0000256" key="1">
    <source>
        <dbReference type="ARBA" id="ARBA00004395"/>
    </source>
</evidence>
<dbReference type="InterPro" id="IPR019465">
    <property type="entry name" value="Cog5"/>
</dbReference>
<evidence type="ECO:0000259" key="6">
    <source>
        <dbReference type="Pfam" id="PF10392"/>
    </source>
</evidence>
<evidence type="ECO:0000313" key="10">
    <source>
        <dbReference type="Proteomes" id="UP000663832"/>
    </source>
</evidence>
<evidence type="ECO:0000313" key="8">
    <source>
        <dbReference type="EMBL" id="CAF1015401.1"/>
    </source>
</evidence>
<feature type="domain" description="Conserved oligomeric Golgi complex subunit 5 helical" evidence="7">
    <location>
        <begin position="171"/>
        <end position="372"/>
    </location>
</feature>
<evidence type="ECO:0000259" key="7">
    <source>
        <dbReference type="Pfam" id="PF20649"/>
    </source>
</evidence>
<gene>
    <name evidence="8" type="ORF">BJG266_LOCUS16698</name>
    <name evidence="9" type="ORF">QVE165_LOCUS47825</name>
</gene>
<dbReference type="Pfam" id="PF10392">
    <property type="entry name" value="COG5_N"/>
    <property type="match status" value="1"/>
</dbReference>
<dbReference type="PANTHER" id="PTHR13228">
    <property type="entry name" value="CONSERVED OLIGOMERIC GOLGI COMPLEX COMPONENT 5"/>
    <property type="match status" value="1"/>
</dbReference>
<dbReference type="PANTHER" id="PTHR13228:SF3">
    <property type="entry name" value="CONSERVED OLIGOMERIC GOLGI COMPLEX SUBUNIT 5"/>
    <property type="match status" value="1"/>
</dbReference>
<name>A0A814HSP7_9BILA</name>
<dbReference type="GO" id="GO:0006891">
    <property type="term" value="P:intra-Golgi vesicle-mediated transport"/>
    <property type="evidence" value="ECO:0007669"/>
    <property type="project" value="InterPro"/>
</dbReference>
<sequence>MECTILNDESFKDFIEDDFDIKSFSANILQTQIVTDYLQHLNELIRTLDAEIKQQVSSNAPILFRQASSIGTIEDVLENMQTRIKSLKATADRISSKVTEPYNKILSRKNQLTRLQNTCDLLRRIKGIMQQTKKLEKFMAPTNTGQQQIELVKASQCLNELEHFTVDADFTGIDAVEKDLQFVFKARHDIQTQAQDVLENGLHHLNPAQIGTALQVFFNLGTLHDHVQSIEQRLLKNFQTQIADCLDLKQLSKNKDPSNPGRSTMPSVGNTPQFRASLWINIEKILDLLYVNVAQLYNLSRVLTKKKDPITHGTFMDELIKHDHSGELVSKFWMGAMKVLRKQLRVSVSDSLHLKQALEGEYPKLLKLQNDLINRLNQLQPGFSDIEMDTIIDEKSNDSEQLDEKQKTSVQLNECFDIFEQSYLSISLSRLSDPINLMFSSSTMKLLPTQQELENLVKVIVNELSVTTVSEALVNKVARNIAKAIQLFAAKCEQSICTDSEGSQVVSAPTPAQLRNISAINILYNFCSMITKMLTEQQNLSLIATTRITDALQCVHSLMNTAIHPFLNSVADCIEAILVTMHNEDFSQIASSRTDSQSSLYMKELQEFIFRIHKDYFSEFQCKDFMYENLAPIACRAITLFIEHISLVRPIAEGGLLRLVVDFAQIELALSPFCRRLTDLGKHYKILKAFRSLLILTTDEIQNNSAVGDIVPYDIVLQHLFSRAPSEMRSPHQAMNWSISRYIQWLDEHPKMSDRLAMIKGTLDTYVQIVRNRQQKEFAPIYVIILNILEKGLAATA</sequence>
<keyword evidence="3" id="KW-0333">Golgi apparatus</keyword>
<dbReference type="Proteomes" id="UP000663877">
    <property type="component" value="Unassembled WGS sequence"/>
</dbReference>
<dbReference type="GO" id="GO:0000139">
    <property type="term" value="C:Golgi membrane"/>
    <property type="evidence" value="ECO:0007669"/>
    <property type="project" value="UniProtKB-SubCell"/>
</dbReference>
<dbReference type="InterPro" id="IPR048485">
    <property type="entry name" value="COG5_helical"/>
</dbReference>
<proteinExistence type="predicted"/>
<feature type="coiled-coil region" evidence="5">
    <location>
        <begin position="70"/>
        <end position="97"/>
    </location>
</feature>
<evidence type="ECO:0000256" key="5">
    <source>
        <dbReference type="SAM" id="Coils"/>
    </source>
</evidence>
<accession>A0A814HSP7</accession>
<protein>
    <recommendedName>
        <fullName evidence="2">Conserved oligomeric Golgi complex subunit 5</fullName>
    </recommendedName>
</protein>
<keyword evidence="5" id="KW-0175">Coiled coil</keyword>
<evidence type="ECO:0000256" key="2">
    <source>
        <dbReference type="ARBA" id="ARBA00020974"/>
    </source>
</evidence>
<keyword evidence="4" id="KW-0472">Membrane</keyword>
<dbReference type="GO" id="GO:0017119">
    <property type="term" value="C:Golgi transport complex"/>
    <property type="evidence" value="ECO:0007669"/>
    <property type="project" value="InterPro"/>
</dbReference>
<evidence type="ECO:0000313" key="9">
    <source>
        <dbReference type="EMBL" id="CAF1560098.1"/>
    </source>
</evidence>
<dbReference type="AlphaFoldDB" id="A0A814HSP7"/>
<dbReference type="OrthoDB" id="18786at2759"/>
<comment type="caution">
    <text evidence="8">The sequence shown here is derived from an EMBL/GenBank/DDBJ whole genome shotgun (WGS) entry which is preliminary data.</text>
</comment>
<evidence type="ECO:0000313" key="11">
    <source>
        <dbReference type="Proteomes" id="UP000663877"/>
    </source>
</evidence>
<dbReference type="Proteomes" id="UP000663832">
    <property type="component" value="Unassembled WGS sequence"/>
</dbReference>
<dbReference type="InterPro" id="IPR049176">
    <property type="entry name" value="COG5_N"/>
</dbReference>
<evidence type="ECO:0000256" key="4">
    <source>
        <dbReference type="ARBA" id="ARBA00023136"/>
    </source>
</evidence>
<dbReference type="Pfam" id="PF20649">
    <property type="entry name" value="COG5_C"/>
    <property type="match status" value="1"/>
</dbReference>
<comment type="subcellular location">
    <subcellularLocation>
        <location evidence="1">Golgi apparatus membrane</location>
        <topology evidence="1">Peripheral membrane protein</topology>
    </subcellularLocation>
</comment>
<dbReference type="EMBL" id="CAJNOI010000078">
    <property type="protein sequence ID" value="CAF1015401.1"/>
    <property type="molecule type" value="Genomic_DNA"/>
</dbReference>
<feature type="domain" description="Conserved oligomeric Golgi complex subunit 5 N-terminal" evidence="6">
    <location>
        <begin position="13"/>
        <end position="135"/>
    </location>
</feature>
<organism evidence="8 11">
    <name type="scientific">Adineta steineri</name>
    <dbReference type="NCBI Taxonomy" id="433720"/>
    <lineage>
        <taxon>Eukaryota</taxon>
        <taxon>Metazoa</taxon>
        <taxon>Spiralia</taxon>
        <taxon>Gnathifera</taxon>
        <taxon>Rotifera</taxon>
        <taxon>Eurotatoria</taxon>
        <taxon>Bdelloidea</taxon>
        <taxon>Adinetida</taxon>
        <taxon>Adinetidae</taxon>
        <taxon>Adineta</taxon>
    </lineage>
</organism>
<keyword evidence="10" id="KW-1185">Reference proteome</keyword>
<dbReference type="EMBL" id="CAJNOM010000774">
    <property type="protein sequence ID" value="CAF1560098.1"/>
    <property type="molecule type" value="Genomic_DNA"/>
</dbReference>